<dbReference type="EMBL" id="UYSL01020392">
    <property type="protein sequence ID" value="VDL74400.1"/>
    <property type="molecule type" value="Genomic_DNA"/>
</dbReference>
<dbReference type="PANTHER" id="PTHR10736:SF28">
    <property type="entry name" value="BESTROPHIN HOMOLOG 13"/>
    <property type="match status" value="1"/>
</dbReference>
<dbReference type="InterPro" id="IPR021134">
    <property type="entry name" value="Bestrophin-like"/>
</dbReference>
<evidence type="ECO:0000256" key="2">
    <source>
        <dbReference type="ARBA" id="ARBA00022692"/>
    </source>
</evidence>
<dbReference type="AlphaFoldDB" id="A0A0N4Y4I4"/>
<evidence type="ECO:0000256" key="6">
    <source>
        <dbReference type="RuleBase" id="RU363126"/>
    </source>
</evidence>
<comment type="similarity">
    <text evidence="5 6">Belongs to the anion channel-forming bestrophin (TC 1.A.46) family. Calcium-sensitive chloride channel subfamily.</text>
</comment>
<keyword evidence="6" id="KW-0407">Ion channel</keyword>
<evidence type="ECO:0000256" key="3">
    <source>
        <dbReference type="ARBA" id="ARBA00022989"/>
    </source>
</evidence>
<keyword evidence="8" id="KW-1185">Reference proteome</keyword>
<reference evidence="9" key="1">
    <citation type="submission" date="2017-02" db="UniProtKB">
        <authorList>
            <consortium name="WormBaseParasite"/>
        </authorList>
    </citation>
    <scope>IDENTIFICATION</scope>
</reference>
<comment type="subcellular location">
    <subcellularLocation>
        <location evidence="6">Cell membrane</location>
        <topology evidence="6">Multi-pass membrane protein</topology>
    </subcellularLocation>
    <subcellularLocation>
        <location evidence="1">Membrane</location>
    </subcellularLocation>
</comment>
<sequence length="383" mass="45514">MTISYSDNICRLLFRWKGSLWRTVWKELLIYLLLFYLVKVFYACGIDYLSENLDDRQRYRGIFEAMCRMFKGYTALIPLTFLLGFYVSEVISRWWQQFEVLPWPEDMLSWLCIAIPCNDEKSRQRRHTVARYIILSTVLVWRDISKSVRLRFPRVSSLVDAELISKTEYEALEAVHEDCEALRWMEPIRWSQQLLLKEFTETNFPTGYLNRFLAELQGFRSSLRKLYCYDWVCIPLVYTQVTAIATYFFFVFSLFGHQTLDPEVTEAKQVDLHVPVFAIFQFMFLVGQDLVRPFGADDDDIELNYLLDRHLQTAIGIVERMQVLEFEPEEDQLWKNKDKGLRRLPHSSHSKDLVERPPRLNTVIKEDLKEGKARCFSKSQHIK</sequence>
<keyword evidence="6" id="KW-0406">Ion transport</keyword>
<feature type="transmembrane region" description="Helical" evidence="6">
    <location>
        <begin position="70"/>
        <end position="88"/>
    </location>
</feature>
<evidence type="ECO:0000313" key="8">
    <source>
        <dbReference type="Proteomes" id="UP000271162"/>
    </source>
</evidence>
<evidence type="ECO:0000313" key="7">
    <source>
        <dbReference type="EMBL" id="VDL74400.1"/>
    </source>
</evidence>
<dbReference type="InterPro" id="IPR000615">
    <property type="entry name" value="Bestrophin"/>
</dbReference>
<dbReference type="GO" id="GO:0005254">
    <property type="term" value="F:chloride channel activity"/>
    <property type="evidence" value="ECO:0007669"/>
    <property type="project" value="UniProtKB-KW"/>
</dbReference>
<keyword evidence="6" id="KW-0813">Transport</keyword>
<keyword evidence="4 6" id="KW-0472">Membrane</keyword>
<protein>
    <recommendedName>
        <fullName evidence="6">Bestrophin homolog</fullName>
    </recommendedName>
</protein>
<evidence type="ECO:0000256" key="5">
    <source>
        <dbReference type="ARBA" id="ARBA00034769"/>
    </source>
</evidence>
<accession>A0A0N4Y4I4</accession>
<gene>
    <name evidence="7" type="ORF">NBR_LOCUS10811</name>
</gene>
<feature type="transmembrane region" description="Helical" evidence="6">
    <location>
        <begin position="28"/>
        <end position="49"/>
    </location>
</feature>
<dbReference type="OMA" id="ITHWING"/>
<comment type="function">
    <text evidence="6">Forms chloride channels.</text>
</comment>
<dbReference type="PANTHER" id="PTHR10736">
    <property type="entry name" value="BESTROPHIN"/>
    <property type="match status" value="1"/>
</dbReference>
<dbReference type="Pfam" id="PF01062">
    <property type="entry name" value="Bestrophin"/>
    <property type="match status" value="1"/>
</dbReference>
<keyword evidence="6" id="KW-0868">Chloride</keyword>
<dbReference type="GO" id="GO:0005886">
    <property type="term" value="C:plasma membrane"/>
    <property type="evidence" value="ECO:0007669"/>
    <property type="project" value="UniProtKB-SubCell"/>
</dbReference>
<keyword evidence="3 6" id="KW-1133">Transmembrane helix</keyword>
<evidence type="ECO:0000256" key="4">
    <source>
        <dbReference type="ARBA" id="ARBA00023136"/>
    </source>
</evidence>
<feature type="transmembrane region" description="Helical" evidence="6">
    <location>
        <begin position="226"/>
        <end position="252"/>
    </location>
</feature>
<keyword evidence="2 6" id="KW-0812">Transmembrane</keyword>
<dbReference type="STRING" id="27835.A0A0N4Y4I4"/>
<reference evidence="7 8" key="2">
    <citation type="submission" date="2018-11" db="EMBL/GenBank/DDBJ databases">
        <authorList>
            <consortium name="Pathogen Informatics"/>
        </authorList>
    </citation>
    <scope>NUCLEOTIDE SEQUENCE [LARGE SCALE GENOMIC DNA]</scope>
</reference>
<dbReference type="GO" id="GO:0034707">
    <property type="term" value="C:chloride channel complex"/>
    <property type="evidence" value="ECO:0007669"/>
    <property type="project" value="UniProtKB-KW"/>
</dbReference>
<evidence type="ECO:0000256" key="1">
    <source>
        <dbReference type="ARBA" id="ARBA00004370"/>
    </source>
</evidence>
<organism evidence="9">
    <name type="scientific">Nippostrongylus brasiliensis</name>
    <name type="common">Rat hookworm</name>
    <dbReference type="NCBI Taxonomy" id="27835"/>
    <lineage>
        <taxon>Eukaryota</taxon>
        <taxon>Metazoa</taxon>
        <taxon>Ecdysozoa</taxon>
        <taxon>Nematoda</taxon>
        <taxon>Chromadorea</taxon>
        <taxon>Rhabditida</taxon>
        <taxon>Rhabditina</taxon>
        <taxon>Rhabditomorpha</taxon>
        <taxon>Strongyloidea</taxon>
        <taxon>Heligmosomidae</taxon>
        <taxon>Nippostrongylus</taxon>
    </lineage>
</organism>
<proteinExistence type="inferred from homology"/>
<dbReference type="WBParaSite" id="NBR_0001081001-mRNA-1">
    <property type="protein sequence ID" value="NBR_0001081001-mRNA-1"/>
    <property type="gene ID" value="NBR_0001081001"/>
</dbReference>
<evidence type="ECO:0000313" key="9">
    <source>
        <dbReference type="WBParaSite" id="NBR_0001081001-mRNA-1"/>
    </source>
</evidence>
<keyword evidence="6" id="KW-0869">Chloride channel</keyword>
<keyword evidence="6" id="KW-1003">Cell membrane</keyword>
<name>A0A0N4Y4I4_NIPBR</name>
<dbReference type="Proteomes" id="UP000271162">
    <property type="component" value="Unassembled WGS sequence"/>
</dbReference>